<sequence>MVLAYAGETAYLIKHPDKITDAYYSSVPKPVYWPMFILSNLAAIVASQSMISACFSIVKQSQALGCFPRVHIIHTSSKHEGQIYCPEINYTLMILCIGLVIGFRDGVALANAYGAVVIWVMIITTCLTTLVMLLVWNTHVLLILTFFVPYILIEGVFMTSLLTKIPQGGWVPFAISAFFLTVMFSWLYGRSRKSAYEAERKMSLGELNQMLARNTVYRASGTCFFYTDLVNGIPPIIRHYIQHTSSVHETMVIVTFRTLPVKKVLPEERFNVGKLGSDGVYRCLVQFGYNDSQSIAVAGDEFVASVLAKLKEHAESTGEIERLDSAAEKGVVFVIGRTILKTNRNNGCSAMIGEAFTSKDPKKIDGAPTCSANYQTINESGSTQSLTKTSLGSAQKDTPPNPPSLPNEVIANKTPSATSTTVDVEIKDHRGIQVTMFGTLPYR</sequence>
<keyword evidence="3" id="KW-0813">Transport</keyword>
<protein>
    <recommendedName>
        <fullName evidence="16">Potassium transporter</fullName>
    </recommendedName>
</protein>
<keyword evidence="4" id="KW-0633">Potassium transport</keyword>
<evidence type="ECO:0000256" key="1">
    <source>
        <dbReference type="ARBA" id="ARBA00004651"/>
    </source>
</evidence>
<evidence type="ECO:0000313" key="15">
    <source>
        <dbReference type="Proteomes" id="UP001642360"/>
    </source>
</evidence>
<feature type="transmembrane region" description="Helical" evidence="11">
    <location>
        <begin position="31"/>
        <end position="58"/>
    </location>
</feature>
<keyword evidence="6" id="KW-0630">Potassium</keyword>
<evidence type="ECO:0000256" key="5">
    <source>
        <dbReference type="ARBA" id="ARBA00022692"/>
    </source>
</evidence>
<gene>
    <name evidence="14" type="ORF">ILEXP_LOCUS55462</name>
</gene>
<keyword evidence="15" id="KW-1185">Reference proteome</keyword>
<evidence type="ECO:0000256" key="2">
    <source>
        <dbReference type="ARBA" id="ARBA00008440"/>
    </source>
</evidence>
<evidence type="ECO:0000256" key="10">
    <source>
        <dbReference type="SAM" id="MobiDB-lite"/>
    </source>
</evidence>
<evidence type="ECO:0000256" key="7">
    <source>
        <dbReference type="ARBA" id="ARBA00022989"/>
    </source>
</evidence>
<comment type="caution">
    <text evidence="14">The sequence shown here is derived from an EMBL/GenBank/DDBJ whole genome shotgun (WGS) entry which is preliminary data.</text>
</comment>
<feature type="compositionally biased region" description="Polar residues" evidence="10">
    <location>
        <begin position="381"/>
        <end position="398"/>
    </location>
</feature>
<keyword evidence="8" id="KW-0406">Ion transport</keyword>
<feature type="domain" description="K+ potassium transporter C-terminal" evidence="13">
    <location>
        <begin position="220"/>
        <end position="351"/>
    </location>
</feature>
<dbReference type="PANTHER" id="PTHR30540:SF106">
    <property type="entry name" value="POTASSIUM TRANSPORTER 26"/>
    <property type="match status" value="1"/>
</dbReference>
<comment type="similarity">
    <text evidence="2">Belongs to the HAK/KUP transporter (TC 2.A.72.3) family.</text>
</comment>
<feature type="transmembrane region" description="Helical" evidence="11">
    <location>
        <begin position="113"/>
        <end position="134"/>
    </location>
</feature>
<reference evidence="14 15" key="1">
    <citation type="submission" date="2024-02" db="EMBL/GenBank/DDBJ databases">
        <authorList>
            <person name="Vignale AGUSTIN F."/>
            <person name="Sosa J E."/>
            <person name="Modenutti C."/>
        </authorList>
    </citation>
    <scope>NUCLEOTIDE SEQUENCE [LARGE SCALE GENOMIC DNA]</scope>
</reference>
<feature type="transmembrane region" description="Helical" evidence="11">
    <location>
        <begin position="88"/>
        <end position="107"/>
    </location>
</feature>
<evidence type="ECO:0000256" key="3">
    <source>
        <dbReference type="ARBA" id="ARBA00022448"/>
    </source>
</evidence>
<dbReference type="EMBL" id="CAUOFW020009168">
    <property type="protein sequence ID" value="CAK9185105.1"/>
    <property type="molecule type" value="Genomic_DNA"/>
</dbReference>
<dbReference type="Proteomes" id="UP001642360">
    <property type="component" value="Unassembled WGS sequence"/>
</dbReference>
<proteinExistence type="inferred from homology"/>
<evidence type="ECO:0000256" key="11">
    <source>
        <dbReference type="SAM" id="Phobius"/>
    </source>
</evidence>
<dbReference type="GO" id="GO:0005886">
    <property type="term" value="C:plasma membrane"/>
    <property type="evidence" value="ECO:0007669"/>
    <property type="project" value="UniProtKB-SubCell"/>
</dbReference>
<evidence type="ECO:0000256" key="6">
    <source>
        <dbReference type="ARBA" id="ARBA00022958"/>
    </source>
</evidence>
<evidence type="ECO:0008006" key="16">
    <source>
        <dbReference type="Google" id="ProtNLM"/>
    </source>
</evidence>
<dbReference type="InterPro" id="IPR003855">
    <property type="entry name" value="K+_transporter"/>
</dbReference>
<feature type="domain" description="K+ potassium transporter integral membrane" evidence="12">
    <location>
        <begin position="1"/>
        <end position="207"/>
    </location>
</feature>
<evidence type="ECO:0000259" key="13">
    <source>
        <dbReference type="Pfam" id="PF22776"/>
    </source>
</evidence>
<organism evidence="14 15">
    <name type="scientific">Ilex paraguariensis</name>
    <name type="common">yerba mate</name>
    <dbReference type="NCBI Taxonomy" id="185542"/>
    <lineage>
        <taxon>Eukaryota</taxon>
        <taxon>Viridiplantae</taxon>
        <taxon>Streptophyta</taxon>
        <taxon>Embryophyta</taxon>
        <taxon>Tracheophyta</taxon>
        <taxon>Spermatophyta</taxon>
        <taxon>Magnoliopsida</taxon>
        <taxon>eudicotyledons</taxon>
        <taxon>Gunneridae</taxon>
        <taxon>Pentapetalae</taxon>
        <taxon>asterids</taxon>
        <taxon>campanulids</taxon>
        <taxon>Aquifoliales</taxon>
        <taxon>Aquifoliaceae</taxon>
        <taxon>Ilex</taxon>
    </lineage>
</organism>
<dbReference type="AlphaFoldDB" id="A0ABC8UVL5"/>
<dbReference type="PANTHER" id="PTHR30540">
    <property type="entry name" value="OSMOTIC STRESS POTASSIUM TRANSPORTER"/>
    <property type="match status" value="1"/>
</dbReference>
<keyword evidence="5 11" id="KW-0812">Transmembrane</keyword>
<evidence type="ECO:0000313" key="14">
    <source>
        <dbReference type="EMBL" id="CAK9185105.1"/>
    </source>
</evidence>
<evidence type="ECO:0000259" key="12">
    <source>
        <dbReference type="Pfam" id="PF02705"/>
    </source>
</evidence>
<feature type="transmembrane region" description="Helical" evidence="11">
    <location>
        <begin position="141"/>
        <end position="163"/>
    </location>
</feature>
<evidence type="ECO:0000256" key="4">
    <source>
        <dbReference type="ARBA" id="ARBA00022538"/>
    </source>
</evidence>
<keyword evidence="9 11" id="KW-0472">Membrane</keyword>
<dbReference type="Pfam" id="PF02705">
    <property type="entry name" value="K_trans"/>
    <property type="match status" value="1"/>
</dbReference>
<accession>A0ABC8UVL5</accession>
<evidence type="ECO:0000256" key="9">
    <source>
        <dbReference type="ARBA" id="ARBA00023136"/>
    </source>
</evidence>
<name>A0ABC8UVL5_9AQUA</name>
<dbReference type="GO" id="GO:0006813">
    <property type="term" value="P:potassium ion transport"/>
    <property type="evidence" value="ECO:0007669"/>
    <property type="project" value="UniProtKB-KW"/>
</dbReference>
<evidence type="ECO:0000256" key="8">
    <source>
        <dbReference type="ARBA" id="ARBA00023065"/>
    </source>
</evidence>
<dbReference type="InterPro" id="IPR053952">
    <property type="entry name" value="K_trans_C"/>
</dbReference>
<comment type="subcellular location">
    <subcellularLocation>
        <location evidence="1">Cell membrane</location>
        <topology evidence="1">Multi-pass membrane protein</topology>
    </subcellularLocation>
</comment>
<keyword evidence="7 11" id="KW-1133">Transmembrane helix</keyword>
<feature type="region of interest" description="Disordered" evidence="10">
    <location>
        <begin position="381"/>
        <end position="407"/>
    </location>
</feature>
<feature type="transmembrane region" description="Helical" evidence="11">
    <location>
        <begin position="169"/>
        <end position="188"/>
    </location>
</feature>
<dbReference type="InterPro" id="IPR053951">
    <property type="entry name" value="K_trans_N"/>
</dbReference>
<dbReference type="Pfam" id="PF22776">
    <property type="entry name" value="K_trans_C"/>
    <property type="match status" value="1"/>
</dbReference>